<dbReference type="InterPro" id="IPR051335">
    <property type="entry name" value="Alanyl-tRNA_Editing_Enzymes"/>
</dbReference>
<dbReference type="GO" id="GO:0046872">
    <property type="term" value="F:metal ion binding"/>
    <property type="evidence" value="ECO:0007669"/>
    <property type="project" value="UniProtKB-KW"/>
</dbReference>
<dbReference type="STRING" id="1499687.BN1080_00747"/>
<dbReference type="GO" id="GO:0005737">
    <property type="term" value="C:cytoplasm"/>
    <property type="evidence" value="ECO:0007669"/>
    <property type="project" value="UniProtKB-SubCell"/>
</dbReference>
<organism evidence="7 8">
    <name type="scientific">Planococcus massiliensis</name>
    <dbReference type="NCBI Taxonomy" id="1499687"/>
    <lineage>
        <taxon>Bacteria</taxon>
        <taxon>Bacillati</taxon>
        <taxon>Bacillota</taxon>
        <taxon>Bacilli</taxon>
        <taxon>Bacillales</taxon>
        <taxon>Caryophanaceae</taxon>
        <taxon>Planococcus</taxon>
    </lineage>
</organism>
<dbReference type="SUPFAM" id="SSF55186">
    <property type="entry name" value="ThrRS/AlaRS common domain"/>
    <property type="match status" value="1"/>
</dbReference>
<dbReference type="Gene3D" id="2.40.30.130">
    <property type="match status" value="1"/>
</dbReference>
<dbReference type="Gene3D" id="3.30.980.10">
    <property type="entry name" value="Threonyl-trna Synthetase, Chain A, domain 2"/>
    <property type="match status" value="1"/>
</dbReference>
<dbReference type="SMART" id="SM00863">
    <property type="entry name" value="tRNA_SAD"/>
    <property type="match status" value="1"/>
</dbReference>
<evidence type="ECO:0000256" key="4">
    <source>
        <dbReference type="ARBA" id="ARBA00022833"/>
    </source>
</evidence>
<dbReference type="GO" id="GO:0005524">
    <property type="term" value="F:ATP binding"/>
    <property type="evidence" value="ECO:0007669"/>
    <property type="project" value="InterPro"/>
</dbReference>
<dbReference type="GO" id="GO:0003676">
    <property type="term" value="F:nucleic acid binding"/>
    <property type="evidence" value="ECO:0007669"/>
    <property type="project" value="InterPro"/>
</dbReference>
<evidence type="ECO:0000259" key="6">
    <source>
        <dbReference type="PROSITE" id="PS50860"/>
    </source>
</evidence>
<dbReference type="AlphaFoldDB" id="A0A098EHT8"/>
<evidence type="ECO:0000256" key="2">
    <source>
        <dbReference type="ARBA" id="ARBA00004496"/>
    </source>
</evidence>
<dbReference type="Proteomes" id="UP000043699">
    <property type="component" value="Unassembled WGS sequence"/>
</dbReference>
<dbReference type="InterPro" id="IPR012947">
    <property type="entry name" value="tRNA_SAD"/>
</dbReference>
<reference evidence="7 8" key="1">
    <citation type="submission" date="2014-09" db="EMBL/GenBank/DDBJ databases">
        <authorList>
            <person name="Urmite Genomes Urmite Genomes"/>
        </authorList>
    </citation>
    <scope>NUCLEOTIDE SEQUENCE [LARGE SCALE GENOMIC DNA]</scope>
    <source>
        <strain evidence="7 8">ES2</strain>
    </source>
</reference>
<feature type="domain" description="Alanyl-transfer RNA synthetases family profile" evidence="6">
    <location>
        <begin position="1"/>
        <end position="220"/>
    </location>
</feature>
<dbReference type="PANTHER" id="PTHR43462">
    <property type="entry name" value="ALANYL-TRNA EDITING PROTEIN"/>
    <property type="match status" value="1"/>
</dbReference>
<accession>A0A098EHT8</accession>
<dbReference type="GO" id="GO:0006419">
    <property type="term" value="P:alanyl-tRNA aminoacylation"/>
    <property type="evidence" value="ECO:0007669"/>
    <property type="project" value="InterPro"/>
</dbReference>
<dbReference type="InterPro" id="IPR018164">
    <property type="entry name" value="Ala-tRNA-synth_IIc_N"/>
</dbReference>
<dbReference type="InterPro" id="IPR009000">
    <property type="entry name" value="Transl_B-barrel_sf"/>
</dbReference>
<dbReference type="PROSITE" id="PS50860">
    <property type="entry name" value="AA_TRNA_LIGASE_II_ALA"/>
    <property type="match status" value="1"/>
</dbReference>
<dbReference type="GO" id="GO:0002161">
    <property type="term" value="F:aminoacyl-tRNA deacylase activity"/>
    <property type="evidence" value="ECO:0007669"/>
    <property type="project" value="UniProtKB-ARBA"/>
</dbReference>
<proteinExistence type="predicted"/>
<dbReference type="InterPro" id="IPR018163">
    <property type="entry name" value="Thr/Ala-tRNA-synth_IIc_edit"/>
</dbReference>
<dbReference type="Pfam" id="PF07973">
    <property type="entry name" value="tRNA_SAD"/>
    <property type="match status" value="1"/>
</dbReference>
<dbReference type="OrthoDB" id="9812949at2"/>
<dbReference type="PANTHER" id="PTHR43462:SF1">
    <property type="entry name" value="ALANYL-TRNA EDITING PROTEIN AARSD1"/>
    <property type="match status" value="1"/>
</dbReference>
<evidence type="ECO:0000313" key="7">
    <source>
        <dbReference type="EMBL" id="CEG21828.1"/>
    </source>
</evidence>
<feature type="coiled-coil region" evidence="5">
    <location>
        <begin position="258"/>
        <end position="285"/>
    </location>
</feature>
<keyword evidence="8" id="KW-1185">Reference proteome</keyword>
<sequence>MTKKLYYQDPEIKKATVQVIGNGQNGIGFYAILDQTCFYPEGGGQPGDIGKIGEIQVTDVQTEDGEILHYTEALIPYGQYEAEIDWKRRYDHMQQHAGQHVLSAVFDDFHQMKTTSFHLGEERVSIDLNTPSIDESTIKAVEKKANDVIRRHLPIETEWVAKEQAKEMNLRKPPAVEGDIRLVSIEGVDLNACGGTHPKNTAEIGLIKLIANEKAKGGTRVYFLCGDRAMSYFQLLAETSDELVKLLNAPVKELGNAASDLLKEKAANEKKMKELHQQLLEKEAESLASEAGTVIEQIFHGRPIKEVQQLARLVIAQNPGAYLLFISMEGEDVRFVGAKGEHAEGNMKAMLPELLALTDGKGGGNAGFVQGGGKSAASPEVFLETFRKALKITQ</sequence>
<evidence type="ECO:0000256" key="1">
    <source>
        <dbReference type="ARBA" id="ARBA00001947"/>
    </source>
</evidence>
<dbReference type="InterPro" id="IPR018165">
    <property type="entry name" value="Ala-tRNA-synth_IIc_core"/>
</dbReference>
<evidence type="ECO:0000256" key="5">
    <source>
        <dbReference type="SAM" id="Coils"/>
    </source>
</evidence>
<evidence type="ECO:0000256" key="3">
    <source>
        <dbReference type="ARBA" id="ARBA00022723"/>
    </source>
</evidence>
<gene>
    <name evidence="7" type="primary">alaS_1</name>
    <name evidence="7" type="ORF">BN1080_00747</name>
</gene>
<dbReference type="EMBL" id="CCXS01000001">
    <property type="protein sequence ID" value="CEG21828.1"/>
    <property type="molecule type" value="Genomic_DNA"/>
</dbReference>
<keyword evidence="3" id="KW-0479">Metal-binding</keyword>
<dbReference type="RefSeq" id="WP_052650584.1">
    <property type="nucleotide sequence ID" value="NZ_CCXS01000001.1"/>
</dbReference>
<keyword evidence="5" id="KW-0175">Coiled coil</keyword>
<keyword evidence="4" id="KW-0862">Zinc</keyword>
<evidence type="ECO:0000313" key="8">
    <source>
        <dbReference type="Proteomes" id="UP000043699"/>
    </source>
</evidence>
<dbReference type="SUPFAM" id="SSF50447">
    <property type="entry name" value="Translation proteins"/>
    <property type="match status" value="1"/>
</dbReference>
<name>A0A098EHT8_9BACL</name>
<keyword evidence="7" id="KW-0436">Ligase</keyword>
<dbReference type="GO" id="GO:0004813">
    <property type="term" value="F:alanine-tRNA ligase activity"/>
    <property type="evidence" value="ECO:0007669"/>
    <property type="project" value="InterPro"/>
</dbReference>
<dbReference type="Gene3D" id="3.10.310.40">
    <property type="match status" value="1"/>
</dbReference>
<comment type="subcellular location">
    <subcellularLocation>
        <location evidence="2">Cytoplasm</location>
    </subcellularLocation>
</comment>
<comment type="cofactor">
    <cofactor evidence="1">
        <name>Zn(2+)</name>
        <dbReference type="ChEBI" id="CHEBI:29105"/>
    </cofactor>
</comment>
<dbReference type="Pfam" id="PF01411">
    <property type="entry name" value="tRNA-synt_2c"/>
    <property type="match status" value="1"/>
</dbReference>
<protein>
    <submittedName>
        <fullName evidence="7">Alanine--tRNA ligase</fullName>
    </submittedName>
</protein>